<dbReference type="AlphaFoldDB" id="A0A7Z0IMK9"/>
<name>A0A7Z0IMK9_9ACTN</name>
<dbReference type="InterPro" id="IPR041664">
    <property type="entry name" value="AAA_16"/>
</dbReference>
<feature type="region of interest" description="Disordered" evidence="1">
    <location>
        <begin position="442"/>
        <end position="474"/>
    </location>
</feature>
<dbReference type="Pfam" id="PF13191">
    <property type="entry name" value="AAA_16"/>
    <property type="match status" value="1"/>
</dbReference>
<gene>
    <name evidence="3" type="ORF">GGQ54_003340</name>
</gene>
<dbReference type="Gene3D" id="3.40.50.300">
    <property type="entry name" value="P-loop containing nucleotide triphosphate hydrolases"/>
    <property type="match status" value="1"/>
</dbReference>
<feature type="compositionally biased region" description="Basic and acidic residues" evidence="1">
    <location>
        <begin position="457"/>
        <end position="474"/>
    </location>
</feature>
<dbReference type="EMBL" id="JACBZS010000002">
    <property type="protein sequence ID" value="NYI72726.1"/>
    <property type="molecule type" value="Genomic_DNA"/>
</dbReference>
<dbReference type="RefSeq" id="WP_179446703.1">
    <property type="nucleotide sequence ID" value="NZ_JACBZS010000002.1"/>
</dbReference>
<comment type="caution">
    <text evidence="3">The sequence shown here is derived from an EMBL/GenBank/DDBJ whole genome shotgun (WGS) entry which is preliminary data.</text>
</comment>
<evidence type="ECO:0000313" key="3">
    <source>
        <dbReference type="EMBL" id="NYI72726.1"/>
    </source>
</evidence>
<dbReference type="InterPro" id="IPR027417">
    <property type="entry name" value="P-loop_NTPase"/>
</dbReference>
<accession>A0A7Z0IMK9</accession>
<organism evidence="3 4">
    <name type="scientific">Naumannella cuiyingiana</name>
    <dbReference type="NCBI Taxonomy" id="1347891"/>
    <lineage>
        <taxon>Bacteria</taxon>
        <taxon>Bacillati</taxon>
        <taxon>Actinomycetota</taxon>
        <taxon>Actinomycetes</taxon>
        <taxon>Propionibacteriales</taxon>
        <taxon>Propionibacteriaceae</taxon>
        <taxon>Naumannella</taxon>
    </lineage>
</organism>
<protein>
    <recommendedName>
        <fullName evidence="2">Orc1-like AAA ATPase domain-containing protein</fullName>
    </recommendedName>
</protein>
<evidence type="ECO:0000313" key="4">
    <source>
        <dbReference type="Proteomes" id="UP000527616"/>
    </source>
</evidence>
<feature type="domain" description="Orc1-like AAA ATPase" evidence="2">
    <location>
        <begin position="3"/>
        <end position="187"/>
    </location>
</feature>
<evidence type="ECO:0000256" key="1">
    <source>
        <dbReference type="SAM" id="MobiDB-lite"/>
    </source>
</evidence>
<proteinExistence type="predicted"/>
<evidence type="ECO:0000259" key="2">
    <source>
        <dbReference type="Pfam" id="PF13191"/>
    </source>
</evidence>
<keyword evidence="4" id="KW-1185">Reference proteome</keyword>
<dbReference type="Proteomes" id="UP000527616">
    <property type="component" value="Unassembled WGS sequence"/>
</dbReference>
<reference evidence="3 4" key="1">
    <citation type="submission" date="2020-07" db="EMBL/GenBank/DDBJ databases">
        <title>Sequencing the genomes of 1000 actinobacteria strains.</title>
        <authorList>
            <person name="Klenk H.-P."/>
        </authorList>
    </citation>
    <scope>NUCLEOTIDE SEQUENCE [LARGE SCALE GENOMIC DNA]</scope>
    <source>
        <strain evidence="3 4">DSM 103164</strain>
    </source>
</reference>
<dbReference type="SUPFAM" id="SSF52540">
    <property type="entry name" value="P-loop containing nucleoside triphosphate hydrolases"/>
    <property type="match status" value="1"/>
</dbReference>
<sequence>MAPLPGREELLRTWQEMLADVQTDGRAGGKDYLLLGYRGVGKSVTMQQAVELGQKTGYSTVGLIGNPDTPMVTALFQSALHQAETNDRPSPWQRAVQGLRRIGGVGLDLGGIVKADIKLTETAKPNADVAPASMYDPSAIGSTLARLAEDLRAEQGRGGLILSVDELQMSHERDIRALGGVLNHLNLRHPSAPIVFIGTGLPHTMRVLQGRDPERPLITNPARLFTPVAIPGELSRDAFEDALQRPALERGVRWTAEALDRADEITGRYPAHVQAIGAAAWAQAAGPNKITAVDVAAGQRAALETMEQQYLEPRWNDLTDLQQGYIAAIALCGGEARSGHVAAMLGYESSSEVSEMRDRLIRTGDILEARRGWVAVANPMMTEWAPQKYQETWMNHDPGLPGALPSLTDMAELRDRYTDGRSARDKEALSAAEIARLSWAKPARHVRGSQSRPALEPGRRPGPGRDQDSGRERG</sequence>